<keyword evidence="4" id="KW-1133">Transmembrane helix</keyword>
<dbReference type="Proteomes" id="UP000663838">
    <property type="component" value="Unassembled WGS sequence"/>
</dbReference>
<dbReference type="GO" id="GO:0005789">
    <property type="term" value="C:endoplasmic reticulum membrane"/>
    <property type="evidence" value="ECO:0007669"/>
    <property type="project" value="InterPro"/>
</dbReference>
<dbReference type="GO" id="GO:0005525">
    <property type="term" value="F:GTP binding"/>
    <property type="evidence" value="ECO:0007669"/>
    <property type="project" value="InterPro"/>
</dbReference>
<dbReference type="CDD" id="cd00882">
    <property type="entry name" value="Ras_like_GTPase"/>
    <property type="match status" value="1"/>
</dbReference>
<dbReference type="Gene3D" id="2.60.40.10">
    <property type="entry name" value="Immunoglobulins"/>
    <property type="match status" value="2"/>
</dbReference>
<dbReference type="GO" id="GO:0090158">
    <property type="term" value="P:endoplasmic reticulum membrane organization"/>
    <property type="evidence" value="ECO:0007669"/>
    <property type="project" value="TreeGrafter"/>
</dbReference>
<dbReference type="Pfam" id="PF00635">
    <property type="entry name" value="Motile_Sperm"/>
    <property type="match status" value="2"/>
</dbReference>
<dbReference type="GO" id="GO:0061817">
    <property type="term" value="P:endoplasmic reticulum-plasma membrane tethering"/>
    <property type="evidence" value="ECO:0007669"/>
    <property type="project" value="TreeGrafter"/>
</dbReference>
<feature type="domain" description="MSP" evidence="6">
    <location>
        <begin position="354"/>
        <end position="474"/>
    </location>
</feature>
<keyword evidence="3" id="KW-0812">Transmembrane</keyword>
<evidence type="ECO:0000256" key="1">
    <source>
        <dbReference type="ARBA" id="ARBA00004211"/>
    </source>
</evidence>
<evidence type="ECO:0000256" key="5">
    <source>
        <dbReference type="ARBA" id="ARBA00023136"/>
    </source>
</evidence>
<organism evidence="7 8">
    <name type="scientific">Rotaria socialis</name>
    <dbReference type="NCBI Taxonomy" id="392032"/>
    <lineage>
        <taxon>Eukaryota</taxon>
        <taxon>Metazoa</taxon>
        <taxon>Spiralia</taxon>
        <taxon>Gnathifera</taxon>
        <taxon>Rotifera</taxon>
        <taxon>Eurotatoria</taxon>
        <taxon>Bdelloidea</taxon>
        <taxon>Philodinida</taxon>
        <taxon>Philodinidae</taxon>
        <taxon>Rotaria</taxon>
    </lineage>
</organism>
<name>A0A821TG36_9BILA</name>
<comment type="subcellular location">
    <subcellularLocation>
        <location evidence="1">Membrane</location>
        <topology evidence="1">Single-pass type IV membrane protein</topology>
    </subcellularLocation>
</comment>
<dbReference type="PROSITE" id="PS50202">
    <property type="entry name" value="MSP"/>
    <property type="match status" value="2"/>
</dbReference>
<dbReference type="GO" id="GO:0033149">
    <property type="term" value="F:FFAT motif binding"/>
    <property type="evidence" value="ECO:0007669"/>
    <property type="project" value="TreeGrafter"/>
</dbReference>
<dbReference type="GO" id="GO:0005886">
    <property type="term" value="C:plasma membrane"/>
    <property type="evidence" value="ECO:0007669"/>
    <property type="project" value="TreeGrafter"/>
</dbReference>
<evidence type="ECO:0000256" key="4">
    <source>
        <dbReference type="ARBA" id="ARBA00022989"/>
    </source>
</evidence>
<comment type="caution">
    <text evidence="7">The sequence shown here is derived from an EMBL/GenBank/DDBJ whole genome shotgun (WGS) entry which is preliminary data.</text>
</comment>
<evidence type="ECO:0000259" key="6">
    <source>
        <dbReference type="PROSITE" id="PS50202"/>
    </source>
</evidence>
<evidence type="ECO:0000256" key="2">
    <source>
        <dbReference type="ARBA" id="ARBA00008932"/>
    </source>
</evidence>
<evidence type="ECO:0000313" key="8">
    <source>
        <dbReference type="Proteomes" id="UP000663838"/>
    </source>
</evidence>
<dbReference type="PANTHER" id="PTHR10809">
    <property type="entry name" value="VESICLE-ASSOCIATED MEMBRANE PROTEIN-ASSOCIATED PROTEIN"/>
    <property type="match status" value="1"/>
</dbReference>
<dbReference type="InterPro" id="IPR016763">
    <property type="entry name" value="VAP"/>
</dbReference>
<comment type="similarity">
    <text evidence="2">Belongs to the VAMP-associated protein (VAP) (TC 9.B.17) family.</text>
</comment>
<evidence type="ECO:0000256" key="3">
    <source>
        <dbReference type="ARBA" id="ARBA00022692"/>
    </source>
</evidence>
<proteinExistence type="inferred from homology"/>
<reference evidence="7" key="1">
    <citation type="submission" date="2021-02" db="EMBL/GenBank/DDBJ databases">
        <authorList>
            <person name="Nowell W R."/>
        </authorList>
    </citation>
    <scope>NUCLEOTIDE SEQUENCE</scope>
</reference>
<dbReference type="SUPFAM" id="SSF49354">
    <property type="entry name" value="PapD-like"/>
    <property type="match status" value="2"/>
</dbReference>
<dbReference type="EMBL" id="CAJOBS010004151">
    <property type="protein sequence ID" value="CAF4875193.1"/>
    <property type="molecule type" value="Genomic_DNA"/>
</dbReference>
<sequence>MTLELLPNETLLFHGPFNIVSTTTLQLNNIGHQRIAFKIKVTTPKRYCAEPNRDFIEPHATTSIQIMFQPMPAGQQSDDRNKHKFMVQWTIVPNDYKNDIQDFWKQSSSELKDVNDSKLQCAFINEPTVTIVPVQIKKRILVIGKTGVGKSSLIRHLKAVNENGGRPAVNNGPRGVTFQTTLYENDEFIFADTMGFGETHLGTVPSSEMVDGLIDFLLDNGEGFNLVLFLHDNDRIDAAVVNTYHVLATIIKSQVPQVFIITKDTAQAGTPIPKETLAIWGEEKCCFCDGGRVSYPNIDLMDEQKISGKRLGRLKDDINESNELVKGLIVKHALKQAIPICNKGDLLQDCTKMTLELLPNEMLFFQGPFDVVSTAILQLNNIGHQRIAFSIKTTAPKRYCVKPNRDFIEPYGTTSIQIMFQPMPAGQQSEDRSKHKFMVQWTIVPNDYKNDIQDFWKQSSSELKDVNDSKLQCAFINEPTMLLSLKESVLDVIRRAEATAERNNELIRQINEMTGEITVMTYVLRRQDNGSYSVEENIRVSIEAQMIVSEWQDIIQLINIEDSFNDEINYSCNDYQDMIFLNSDMLLVIKKYESLGDEDRLLKIVNKFAENFCRIERALQKLLLHLCTSDQSRLDEITQRVDRINNEIKDLRDKYKYLSFV</sequence>
<dbReference type="SUPFAM" id="SSF52540">
    <property type="entry name" value="P-loop containing nucleoside triphosphate hydrolases"/>
    <property type="match status" value="1"/>
</dbReference>
<protein>
    <recommendedName>
        <fullName evidence="6">MSP domain-containing protein</fullName>
    </recommendedName>
</protein>
<feature type="domain" description="MSP" evidence="6">
    <location>
        <begin position="2"/>
        <end position="122"/>
    </location>
</feature>
<evidence type="ECO:0000313" key="7">
    <source>
        <dbReference type="EMBL" id="CAF4875193.1"/>
    </source>
</evidence>
<dbReference type="PANTHER" id="PTHR10809:SF6">
    <property type="entry name" value="AT11025P-RELATED"/>
    <property type="match status" value="1"/>
</dbReference>
<gene>
    <name evidence="7" type="ORF">TOA249_LOCUS28809</name>
</gene>
<dbReference type="InterPro" id="IPR006073">
    <property type="entry name" value="GTP-bd"/>
</dbReference>
<dbReference type="InterPro" id="IPR000535">
    <property type="entry name" value="MSP_dom"/>
</dbReference>
<dbReference type="InterPro" id="IPR027417">
    <property type="entry name" value="P-loop_NTPase"/>
</dbReference>
<dbReference type="InterPro" id="IPR013783">
    <property type="entry name" value="Ig-like_fold"/>
</dbReference>
<dbReference type="Pfam" id="PF01926">
    <property type="entry name" value="MMR_HSR1"/>
    <property type="match status" value="1"/>
</dbReference>
<keyword evidence="5" id="KW-0472">Membrane</keyword>
<dbReference type="Gene3D" id="3.40.50.300">
    <property type="entry name" value="P-loop containing nucleotide triphosphate hydrolases"/>
    <property type="match status" value="1"/>
</dbReference>
<accession>A0A821TG36</accession>
<dbReference type="AlphaFoldDB" id="A0A821TG36"/>
<dbReference type="InterPro" id="IPR008962">
    <property type="entry name" value="PapD-like_sf"/>
</dbReference>